<accession>A0A179F8U1</accession>
<dbReference type="Pfam" id="PF04488">
    <property type="entry name" value="Gly_transf_sug"/>
    <property type="match status" value="1"/>
</dbReference>
<sequence length="312" mass="36133">MLPRNSFKSRLILLLLFLISLVYLSVSLICNFETGETLLERHFVLIKDTQETNNIPSTIYTERIPRVIHQIYKNDTIPEKWSAAYQSCMDQNPPGNWTHILWTDDKARNFITNFYSWFLPVYDSYPYDVQRFDALRYLLLYHFGGIYLDMDVGCKKDLSALLRHHAFFGKTSPYGVSNDVMGSEKGYELFRLLVLSLEAENHYRGTKYPTVMMSTGPMFVTRVLVKFLRKKSRETFEKVPSGGEDSPVAILPPELYGMSPVSYFEHYPGSSWHGWDVWVLGQISSRPGLFVFSVFVTFAGVLYFLKGRRTRG</sequence>
<dbReference type="InterPro" id="IPR051706">
    <property type="entry name" value="Glycosyltransferase_domain"/>
</dbReference>
<evidence type="ECO:0000313" key="4">
    <source>
        <dbReference type="EMBL" id="OAQ61846.1"/>
    </source>
</evidence>
<keyword evidence="2" id="KW-0808">Transferase</keyword>
<dbReference type="SUPFAM" id="SSF53448">
    <property type="entry name" value="Nucleotide-diphospho-sugar transferases"/>
    <property type="match status" value="1"/>
</dbReference>
<keyword evidence="3" id="KW-0472">Membrane</keyword>
<dbReference type="STRING" id="1380566.A0A179F8U1"/>
<evidence type="ECO:0000256" key="1">
    <source>
        <dbReference type="ARBA" id="ARBA00009003"/>
    </source>
</evidence>
<organism evidence="4 5">
    <name type="scientific">Pochonia chlamydosporia 170</name>
    <dbReference type="NCBI Taxonomy" id="1380566"/>
    <lineage>
        <taxon>Eukaryota</taxon>
        <taxon>Fungi</taxon>
        <taxon>Dikarya</taxon>
        <taxon>Ascomycota</taxon>
        <taxon>Pezizomycotina</taxon>
        <taxon>Sordariomycetes</taxon>
        <taxon>Hypocreomycetidae</taxon>
        <taxon>Hypocreales</taxon>
        <taxon>Clavicipitaceae</taxon>
        <taxon>Pochonia</taxon>
    </lineage>
</organism>
<dbReference type="Gene3D" id="3.90.550.20">
    <property type="match status" value="1"/>
</dbReference>
<dbReference type="GO" id="GO:0051999">
    <property type="term" value="P:mannosyl-inositol phosphorylceramide biosynthetic process"/>
    <property type="evidence" value="ECO:0007669"/>
    <property type="project" value="TreeGrafter"/>
</dbReference>
<dbReference type="PANTHER" id="PTHR32385:SF15">
    <property type="entry name" value="INOSITOL PHOSPHOCERAMIDE MANNOSYLTRANSFERASE 1"/>
    <property type="match status" value="1"/>
</dbReference>
<gene>
    <name evidence="4" type="ORF">VFPPC_16565</name>
</gene>
<feature type="transmembrane region" description="Helical" evidence="3">
    <location>
        <begin position="288"/>
        <end position="305"/>
    </location>
</feature>
<dbReference type="OrthoDB" id="3647at2759"/>
<keyword evidence="3" id="KW-1133">Transmembrane helix</keyword>
<comment type="caution">
    <text evidence="4">The sequence shown here is derived from an EMBL/GenBank/DDBJ whole genome shotgun (WGS) entry which is preliminary data.</text>
</comment>
<evidence type="ECO:0000256" key="2">
    <source>
        <dbReference type="ARBA" id="ARBA00022679"/>
    </source>
</evidence>
<protein>
    <submittedName>
        <fullName evidence="4">Mannosyl phosphorylinositol ceramide synthase SUR1</fullName>
    </submittedName>
</protein>
<dbReference type="GeneID" id="28858312"/>
<comment type="similarity">
    <text evidence="1">Belongs to the glycosyltransferase 32 family.</text>
</comment>
<dbReference type="InterPro" id="IPR029044">
    <property type="entry name" value="Nucleotide-diphossugar_trans"/>
</dbReference>
<dbReference type="GO" id="GO:0016020">
    <property type="term" value="C:membrane"/>
    <property type="evidence" value="ECO:0007669"/>
    <property type="project" value="GOC"/>
</dbReference>
<name>A0A179F8U1_METCM</name>
<evidence type="ECO:0000313" key="5">
    <source>
        <dbReference type="Proteomes" id="UP000078397"/>
    </source>
</evidence>
<keyword evidence="5" id="KW-1185">Reference proteome</keyword>
<dbReference type="InterPro" id="IPR007577">
    <property type="entry name" value="GlycoTrfase_DXD_sugar-bd_CS"/>
</dbReference>
<dbReference type="PANTHER" id="PTHR32385">
    <property type="entry name" value="MANNOSYL PHOSPHORYLINOSITOL CERAMIDE SYNTHASE"/>
    <property type="match status" value="1"/>
</dbReference>
<dbReference type="AlphaFoldDB" id="A0A179F8U1"/>
<evidence type="ECO:0000256" key="3">
    <source>
        <dbReference type="SAM" id="Phobius"/>
    </source>
</evidence>
<reference evidence="4 5" key="1">
    <citation type="journal article" date="2016" name="PLoS Pathog.">
        <title>Biosynthesis of antibiotic leucinostatins in bio-control fungus Purpureocillium lilacinum and their inhibition on phytophthora revealed by genome mining.</title>
        <authorList>
            <person name="Wang G."/>
            <person name="Liu Z."/>
            <person name="Lin R."/>
            <person name="Li E."/>
            <person name="Mao Z."/>
            <person name="Ling J."/>
            <person name="Yang Y."/>
            <person name="Yin W.B."/>
            <person name="Xie B."/>
        </authorList>
    </citation>
    <scope>NUCLEOTIDE SEQUENCE [LARGE SCALE GENOMIC DNA]</scope>
    <source>
        <strain evidence="4">170</strain>
    </source>
</reference>
<dbReference type="Proteomes" id="UP000078397">
    <property type="component" value="Unassembled WGS sequence"/>
</dbReference>
<proteinExistence type="inferred from homology"/>
<keyword evidence="3" id="KW-0812">Transmembrane</keyword>
<dbReference type="EMBL" id="LSBJ02000007">
    <property type="protein sequence ID" value="OAQ61846.1"/>
    <property type="molecule type" value="Genomic_DNA"/>
</dbReference>
<dbReference type="GO" id="GO:0000030">
    <property type="term" value="F:mannosyltransferase activity"/>
    <property type="evidence" value="ECO:0007669"/>
    <property type="project" value="TreeGrafter"/>
</dbReference>
<dbReference type="KEGG" id="pchm:VFPPC_16565"/>
<dbReference type="RefSeq" id="XP_018139550.1">
    <property type="nucleotide sequence ID" value="XM_018294318.1"/>
</dbReference>